<accession>A0A2P7BEU7</accession>
<dbReference type="OrthoDB" id="8404680at2"/>
<dbReference type="Pfam" id="PF13641">
    <property type="entry name" value="Glyco_tranf_2_3"/>
    <property type="match status" value="1"/>
</dbReference>
<dbReference type="CDD" id="cd00761">
    <property type="entry name" value="Glyco_tranf_GTA_type"/>
    <property type="match status" value="1"/>
</dbReference>
<dbReference type="Proteomes" id="UP000241764">
    <property type="component" value="Unassembled WGS sequence"/>
</dbReference>
<protein>
    <submittedName>
        <fullName evidence="1">Glycosyl transferase</fullName>
    </submittedName>
</protein>
<name>A0A2P7BEU7_9HYPH</name>
<evidence type="ECO:0000313" key="1">
    <source>
        <dbReference type="EMBL" id="PSH64997.1"/>
    </source>
</evidence>
<sequence>MTVAIADITGQGGTIEPVVAAATRAGPQIRTAVGIASARRPAVLRKTVDYLTSLENRPERIFVCVPDSEDAAGLADCPGVELMLAPRGLTCQRNRILQVAARYADVLVFLDDDFIPAPHFIPRMEEVFAQEPNVMIATGEVLADGILCGGLTLTDALEVIATAAERPAIVADTYNAYGCNMVIRLSSVVQHRLAFDEQLPLHGWLEDVDFSRTMARHGRSVRVEGARGVHLGVKSGRQPGLRLGYSQIANPAYLIRKGTMSKTRAFAQISRNITANAFGTLFGDGTIDRWGRVAGNIIALTDLLRGRAHPSKILKLDNLSLREMLLSPRETRRR</sequence>
<dbReference type="InterPro" id="IPR029044">
    <property type="entry name" value="Nucleotide-diphossugar_trans"/>
</dbReference>
<dbReference type="AlphaFoldDB" id="A0A2P7BEU7"/>
<keyword evidence="1" id="KW-0808">Transferase</keyword>
<evidence type="ECO:0000313" key="2">
    <source>
        <dbReference type="Proteomes" id="UP000241764"/>
    </source>
</evidence>
<organism evidence="1 2">
    <name type="scientific">Phyllobacterium sophorae</name>
    <dbReference type="NCBI Taxonomy" id="1520277"/>
    <lineage>
        <taxon>Bacteria</taxon>
        <taxon>Pseudomonadati</taxon>
        <taxon>Pseudomonadota</taxon>
        <taxon>Alphaproteobacteria</taxon>
        <taxon>Hyphomicrobiales</taxon>
        <taxon>Phyllobacteriaceae</taxon>
        <taxon>Phyllobacterium</taxon>
    </lineage>
</organism>
<keyword evidence="2" id="KW-1185">Reference proteome</keyword>
<dbReference type="Gene3D" id="3.90.550.10">
    <property type="entry name" value="Spore Coat Polysaccharide Biosynthesis Protein SpsA, Chain A"/>
    <property type="match status" value="1"/>
</dbReference>
<reference evidence="2" key="1">
    <citation type="submission" date="2017-11" db="EMBL/GenBank/DDBJ databases">
        <authorList>
            <person name="Kuznetsova I."/>
            <person name="Sazanova A."/>
            <person name="Chirak E."/>
            <person name="Safronova V."/>
            <person name="Willems A."/>
        </authorList>
    </citation>
    <scope>NUCLEOTIDE SEQUENCE [LARGE SCALE GENOMIC DNA]</scope>
    <source>
        <strain evidence="2">CCBAU 03422</strain>
    </source>
</reference>
<dbReference type="GO" id="GO:0016740">
    <property type="term" value="F:transferase activity"/>
    <property type="evidence" value="ECO:0007669"/>
    <property type="project" value="UniProtKB-KW"/>
</dbReference>
<dbReference type="EMBL" id="PGGM01000003">
    <property type="protein sequence ID" value="PSH64997.1"/>
    <property type="molecule type" value="Genomic_DNA"/>
</dbReference>
<dbReference type="RefSeq" id="WP_106663412.1">
    <property type="nucleotide sequence ID" value="NZ_PGGM01000003.1"/>
</dbReference>
<comment type="caution">
    <text evidence="1">The sequence shown here is derived from an EMBL/GenBank/DDBJ whole genome shotgun (WGS) entry which is preliminary data.</text>
</comment>
<proteinExistence type="predicted"/>
<dbReference type="SUPFAM" id="SSF53448">
    <property type="entry name" value="Nucleotide-diphospho-sugar transferases"/>
    <property type="match status" value="1"/>
</dbReference>
<gene>
    <name evidence="1" type="ORF">CU103_08090</name>
</gene>